<dbReference type="Gene3D" id="1.10.10.60">
    <property type="entry name" value="Homeodomain-like"/>
    <property type="match status" value="1"/>
</dbReference>
<gene>
    <name evidence="6" type="ORF">R3P96_22010</name>
</gene>
<dbReference type="PRINTS" id="PR00455">
    <property type="entry name" value="HTHTETR"/>
</dbReference>
<keyword evidence="1" id="KW-0805">Transcription regulation</keyword>
<evidence type="ECO:0000256" key="2">
    <source>
        <dbReference type="ARBA" id="ARBA00023125"/>
    </source>
</evidence>
<organism evidence="6 7">
    <name type="scientific">Rhodococcoides yunnanense</name>
    <dbReference type="NCBI Taxonomy" id="278209"/>
    <lineage>
        <taxon>Bacteria</taxon>
        <taxon>Bacillati</taxon>
        <taxon>Actinomycetota</taxon>
        <taxon>Actinomycetes</taxon>
        <taxon>Mycobacteriales</taxon>
        <taxon>Nocardiaceae</taxon>
        <taxon>Rhodococcoides</taxon>
    </lineage>
</organism>
<evidence type="ECO:0000256" key="4">
    <source>
        <dbReference type="PROSITE-ProRule" id="PRU00335"/>
    </source>
</evidence>
<dbReference type="SUPFAM" id="SSF46689">
    <property type="entry name" value="Homeodomain-like"/>
    <property type="match status" value="1"/>
</dbReference>
<dbReference type="Pfam" id="PF00440">
    <property type="entry name" value="TetR_N"/>
    <property type="match status" value="1"/>
</dbReference>
<feature type="DNA-binding region" description="H-T-H motif" evidence="4">
    <location>
        <begin position="50"/>
        <end position="69"/>
    </location>
</feature>
<accession>A0ABU4BIL2</accession>
<dbReference type="PANTHER" id="PTHR30055">
    <property type="entry name" value="HTH-TYPE TRANSCRIPTIONAL REGULATOR RUTR"/>
    <property type="match status" value="1"/>
</dbReference>
<feature type="domain" description="HTH tetR-type" evidence="5">
    <location>
        <begin position="27"/>
        <end position="87"/>
    </location>
</feature>
<dbReference type="EMBL" id="JAWLJX010000009">
    <property type="protein sequence ID" value="MDV6264018.1"/>
    <property type="molecule type" value="Genomic_DNA"/>
</dbReference>
<name>A0ABU4BIL2_9NOCA</name>
<dbReference type="InterPro" id="IPR050109">
    <property type="entry name" value="HTH-type_TetR-like_transc_reg"/>
</dbReference>
<proteinExistence type="predicted"/>
<dbReference type="RefSeq" id="WP_317566130.1">
    <property type="nucleotide sequence ID" value="NZ_JAWLJX010000009.1"/>
</dbReference>
<keyword evidence="3" id="KW-0804">Transcription</keyword>
<dbReference type="InterPro" id="IPR009057">
    <property type="entry name" value="Homeodomain-like_sf"/>
</dbReference>
<evidence type="ECO:0000313" key="6">
    <source>
        <dbReference type="EMBL" id="MDV6264018.1"/>
    </source>
</evidence>
<dbReference type="Gene3D" id="1.10.357.10">
    <property type="entry name" value="Tetracycline Repressor, domain 2"/>
    <property type="match status" value="1"/>
</dbReference>
<keyword evidence="2 4" id="KW-0238">DNA-binding</keyword>
<evidence type="ECO:0000259" key="5">
    <source>
        <dbReference type="PROSITE" id="PS50977"/>
    </source>
</evidence>
<dbReference type="PROSITE" id="PS50977">
    <property type="entry name" value="HTH_TETR_2"/>
    <property type="match status" value="1"/>
</dbReference>
<evidence type="ECO:0000256" key="3">
    <source>
        <dbReference type="ARBA" id="ARBA00023163"/>
    </source>
</evidence>
<evidence type="ECO:0000256" key="1">
    <source>
        <dbReference type="ARBA" id="ARBA00023015"/>
    </source>
</evidence>
<dbReference type="InterPro" id="IPR041347">
    <property type="entry name" value="MftR_C"/>
</dbReference>
<keyword evidence="7" id="KW-1185">Reference proteome</keyword>
<dbReference type="InterPro" id="IPR023772">
    <property type="entry name" value="DNA-bd_HTH_TetR-type_CS"/>
</dbReference>
<reference evidence="6 7" key="1">
    <citation type="submission" date="2023-10" db="EMBL/GenBank/DDBJ databases">
        <title>Development of a sustainable strategy for remediation of hydrocarbon-contaminated territories based on the waste exchange concept.</title>
        <authorList>
            <person name="Krivoruchko A."/>
        </authorList>
    </citation>
    <scope>NUCLEOTIDE SEQUENCE [LARGE SCALE GENOMIC DNA]</scope>
    <source>
        <strain evidence="6 7">IEGM 1323</strain>
    </source>
</reference>
<sequence>MVMSGGREARSKTSVVTPLGLRERTRAAVRGELSRAAMELFVRDGFDQTTVADIAAAAGVSTRSFFRYFPSKETVVLAHLVDIGHQALEQMRAAPAAADPWDVLRAAFEPSLNAIREDPATSLAIYQLLMQSAALRATHSEKGRQWCELLEPELARRLQPVPQSSHDPRARALVSAALACYDAACYAWANTLATVPIDALLDEAIATVRGHPIGGDTAGGNV</sequence>
<dbReference type="PROSITE" id="PS01081">
    <property type="entry name" value="HTH_TETR_1"/>
    <property type="match status" value="1"/>
</dbReference>
<evidence type="ECO:0000313" key="7">
    <source>
        <dbReference type="Proteomes" id="UP001185755"/>
    </source>
</evidence>
<dbReference type="Proteomes" id="UP001185755">
    <property type="component" value="Unassembled WGS sequence"/>
</dbReference>
<dbReference type="InterPro" id="IPR001647">
    <property type="entry name" value="HTH_TetR"/>
</dbReference>
<comment type="caution">
    <text evidence="6">The sequence shown here is derived from an EMBL/GenBank/DDBJ whole genome shotgun (WGS) entry which is preliminary data.</text>
</comment>
<dbReference type="Pfam" id="PF17754">
    <property type="entry name" value="TetR_C_14"/>
    <property type="match status" value="1"/>
</dbReference>
<dbReference type="PANTHER" id="PTHR30055:SF238">
    <property type="entry name" value="MYCOFACTOCIN BIOSYNTHESIS TRANSCRIPTIONAL REGULATOR MFTR-RELATED"/>
    <property type="match status" value="1"/>
</dbReference>
<protein>
    <submittedName>
        <fullName evidence="6">TetR family transcriptional regulator</fullName>
    </submittedName>
</protein>